<dbReference type="EMBL" id="KZ819668">
    <property type="protein sequence ID" value="PWN27312.1"/>
    <property type="molecule type" value="Genomic_DNA"/>
</dbReference>
<evidence type="ECO:0000256" key="2">
    <source>
        <dbReference type="ARBA" id="ARBA00023242"/>
    </source>
</evidence>
<dbReference type="GO" id="GO:0005634">
    <property type="term" value="C:nucleus"/>
    <property type="evidence" value="ECO:0007669"/>
    <property type="project" value="UniProtKB-SubCell"/>
</dbReference>
<evidence type="ECO:0000256" key="3">
    <source>
        <dbReference type="SAM" id="MobiDB-lite"/>
    </source>
</evidence>
<gene>
    <name evidence="5" type="ORF">BDZ90DRAFT_260402</name>
</gene>
<protein>
    <recommendedName>
        <fullName evidence="4">Tudor domain-containing protein</fullName>
    </recommendedName>
</protein>
<dbReference type="Proteomes" id="UP000245884">
    <property type="component" value="Unassembled WGS sequence"/>
</dbReference>
<feature type="region of interest" description="Disordered" evidence="3">
    <location>
        <begin position="127"/>
        <end position="228"/>
    </location>
</feature>
<keyword evidence="6" id="KW-1185">Reference proteome</keyword>
<feature type="compositionally biased region" description="Low complexity" evidence="3">
    <location>
        <begin position="133"/>
        <end position="158"/>
    </location>
</feature>
<reference evidence="5 6" key="1">
    <citation type="journal article" date="2018" name="Mol. Biol. Evol.">
        <title>Broad Genomic Sampling Reveals a Smut Pathogenic Ancestry of the Fungal Clade Ustilaginomycotina.</title>
        <authorList>
            <person name="Kijpornyongpan T."/>
            <person name="Mondo S.J."/>
            <person name="Barry K."/>
            <person name="Sandor L."/>
            <person name="Lee J."/>
            <person name="Lipzen A."/>
            <person name="Pangilinan J."/>
            <person name="LaButti K."/>
            <person name="Hainaut M."/>
            <person name="Henrissat B."/>
            <person name="Grigoriev I.V."/>
            <person name="Spatafora J.W."/>
            <person name="Aime M.C."/>
        </authorList>
    </citation>
    <scope>NUCLEOTIDE SEQUENCE [LARGE SCALE GENOMIC DNA]</scope>
    <source>
        <strain evidence="5 6">MCA 5214</strain>
    </source>
</reference>
<feature type="compositionally biased region" description="Low complexity" evidence="3">
    <location>
        <begin position="49"/>
        <end position="59"/>
    </location>
</feature>
<dbReference type="STRING" id="1569628.A0A316UPT4"/>
<feature type="compositionally biased region" description="Polar residues" evidence="3">
    <location>
        <begin position="192"/>
        <end position="202"/>
    </location>
</feature>
<dbReference type="PROSITE" id="PS50304">
    <property type="entry name" value="TUDOR"/>
    <property type="match status" value="1"/>
</dbReference>
<organism evidence="5 6">
    <name type="scientific">Jaminaea rosea</name>
    <dbReference type="NCBI Taxonomy" id="1569628"/>
    <lineage>
        <taxon>Eukaryota</taxon>
        <taxon>Fungi</taxon>
        <taxon>Dikarya</taxon>
        <taxon>Basidiomycota</taxon>
        <taxon>Ustilaginomycotina</taxon>
        <taxon>Exobasidiomycetes</taxon>
        <taxon>Microstromatales</taxon>
        <taxon>Microstromatales incertae sedis</taxon>
        <taxon>Jaminaea</taxon>
    </lineage>
</organism>
<feature type="compositionally biased region" description="Gly residues" evidence="3">
    <location>
        <begin position="256"/>
        <end position="267"/>
    </location>
</feature>
<dbReference type="Gene3D" id="2.30.30.140">
    <property type="match status" value="1"/>
</dbReference>
<dbReference type="RefSeq" id="XP_025361924.1">
    <property type="nucleotide sequence ID" value="XM_025508252.1"/>
</dbReference>
<feature type="domain" description="Tudor" evidence="4">
    <location>
        <begin position="74"/>
        <end position="135"/>
    </location>
</feature>
<dbReference type="InterPro" id="IPR002999">
    <property type="entry name" value="Tudor"/>
</dbReference>
<accession>A0A316UPT4</accession>
<evidence type="ECO:0000256" key="1">
    <source>
        <dbReference type="ARBA" id="ARBA00004123"/>
    </source>
</evidence>
<evidence type="ECO:0000259" key="4">
    <source>
        <dbReference type="PROSITE" id="PS50304"/>
    </source>
</evidence>
<keyword evidence="2" id="KW-0539">Nucleus</keyword>
<dbReference type="CDD" id="cd21182">
    <property type="entry name" value="Tudor_SMN_SPF30-like"/>
    <property type="match status" value="1"/>
</dbReference>
<feature type="region of interest" description="Disordered" evidence="3">
    <location>
        <begin position="41"/>
        <end position="76"/>
    </location>
</feature>
<feature type="region of interest" description="Disordered" evidence="3">
    <location>
        <begin position="243"/>
        <end position="267"/>
    </location>
</feature>
<dbReference type="SMART" id="SM00333">
    <property type="entry name" value="TUDOR"/>
    <property type="match status" value="1"/>
</dbReference>
<evidence type="ECO:0000313" key="5">
    <source>
        <dbReference type="EMBL" id="PWN27312.1"/>
    </source>
</evidence>
<dbReference type="GeneID" id="37030075"/>
<evidence type="ECO:0000313" key="6">
    <source>
        <dbReference type="Proteomes" id="UP000245884"/>
    </source>
</evidence>
<dbReference type="OrthoDB" id="79171at2759"/>
<comment type="subcellular location">
    <subcellularLocation>
        <location evidence="1">Nucleus</location>
    </subcellularLocation>
</comment>
<name>A0A316UPT4_9BASI</name>
<sequence>MDELAEYKEQLNQVNEALQLDPDNEELKTLRGELNQLIELTQSLHPQHAASSSKASSSSPVPPPQPRSTERQINLKAGDECLAKYAADGRWYPARITAVSGSSKDPVFSVIFKGYNNTEMLRSADIKAKSGLSSSAAPSSSTSSPAPPAASSSSSSSSQPRAKQLTAEEEAERERRRKRSEKKSERHEAKTQAANQKANSWQKFAKKGAKKGYGIPGTNSMFKTPDDPLAKVGVVGAGRGMTGYGDRSKHVFQNGRAGGSGGGGEEQ</sequence>
<dbReference type="PANTHER" id="PTHR46297">
    <property type="entry name" value="ZINC FINGER CCCH-TYPE WITH G PATCH DOMAIN-CONTAINING PROTEIN"/>
    <property type="match status" value="1"/>
</dbReference>
<dbReference type="AlphaFoldDB" id="A0A316UPT4"/>
<dbReference type="SUPFAM" id="SSF63748">
    <property type="entry name" value="Tudor/PWWP/MBT"/>
    <property type="match status" value="1"/>
</dbReference>
<proteinExistence type="predicted"/>